<dbReference type="RefSeq" id="WP_160847312.1">
    <property type="nucleotide sequence ID" value="NZ_WMEQ01000014.1"/>
</dbReference>
<name>A0A6I5A206_9BACI</name>
<evidence type="ECO:0000313" key="1">
    <source>
        <dbReference type="EMBL" id="MYL35077.1"/>
    </source>
</evidence>
<accession>A0A6I5A206</accession>
<dbReference type="AlphaFoldDB" id="A0A6I5A206"/>
<organism evidence="1 2">
    <name type="scientific">Pontibacillus yanchengensis</name>
    <dbReference type="NCBI Taxonomy" id="462910"/>
    <lineage>
        <taxon>Bacteria</taxon>
        <taxon>Bacillati</taxon>
        <taxon>Bacillota</taxon>
        <taxon>Bacilli</taxon>
        <taxon>Bacillales</taxon>
        <taxon>Bacillaceae</taxon>
        <taxon>Pontibacillus</taxon>
    </lineage>
</organism>
<evidence type="ECO:0000313" key="2">
    <source>
        <dbReference type="Proteomes" id="UP000468638"/>
    </source>
</evidence>
<gene>
    <name evidence="1" type="ORF">GLW05_15960</name>
</gene>
<dbReference type="OrthoDB" id="2969827at2"/>
<proteinExistence type="predicted"/>
<comment type="caution">
    <text evidence="1">The sequence shown here is derived from an EMBL/GenBank/DDBJ whole genome shotgun (WGS) entry which is preliminary data.</text>
</comment>
<dbReference type="Proteomes" id="UP000468638">
    <property type="component" value="Unassembled WGS sequence"/>
</dbReference>
<dbReference type="EMBL" id="WMEQ01000014">
    <property type="protein sequence ID" value="MYL35077.1"/>
    <property type="molecule type" value="Genomic_DNA"/>
</dbReference>
<protein>
    <submittedName>
        <fullName evidence="1">Uncharacterized protein</fullName>
    </submittedName>
</protein>
<sequence length="97" mass="11420">MHFLVDIVEDIIQFFFANSKFSYPKGSIIIDFEDRYQHRSSYIRGKEEHLSSKGRSVEYVGDRTFIIDGKYYEFITQNAPALGKPIQRTLLYTKDDN</sequence>
<reference evidence="1 2" key="1">
    <citation type="submission" date="2019-11" db="EMBL/GenBank/DDBJ databases">
        <title>Genome sequences of 17 halophilic strains isolated from different environments.</title>
        <authorList>
            <person name="Furrow R.E."/>
        </authorList>
    </citation>
    <scope>NUCLEOTIDE SEQUENCE [LARGE SCALE GENOMIC DNA]</scope>
    <source>
        <strain evidence="1 2">22514_16_FS</strain>
    </source>
</reference>